<gene>
    <name evidence="1" type="ORF">THFILI_00200</name>
</gene>
<proteinExistence type="predicted"/>
<accession>A0A0D6XA80</accession>
<evidence type="ECO:0000313" key="2">
    <source>
        <dbReference type="Proteomes" id="UP000030364"/>
    </source>
</evidence>
<dbReference type="AlphaFoldDB" id="A0A0D6XA80"/>
<comment type="caution">
    <text evidence="1">The sequence shown here is derived from an EMBL/GenBank/DDBJ whole genome shotgun (WGS) entry which is preliminary data.</text>
</comment>
<dbReference type="Proteomes" id="UP000030364">
    <property type="component" value="Unassembled WGS sequence"/>
</dbReference>
<protein>
    <submittedName>
        <fullName evidence="1">Uncharacterized protein</fullName>
    </submittedName>
</protein>
<dbReference type="EMBL" id="JPSL02000026">
    <property type="protein sequence ID" value="KIX84839.1"/>
    <property type="molecule type" value="Genomic_DNA"/>
</dbReference>
<sequence length="84" mass="9725">MLNDPNPEVVRWALYVIAQLAPNVVKLADLLDPLEENYREWKRAKKAAAELTEGEEEEEEDPEEIKRLIKKALMVEMGLIKPPR</sequence>
<organism evidence="1 2">
    <name type="scientific">Thermus filiformis</name>
    <dbReference type="NCBI Taxonomy" id="276"/>
    <lineage>
        <taxon>Bacteria</taxon>
        <taxon>Thermotogati</taxon>
        <taxon>Deinococcota</taxon>
        <taxon>Deinococci</taxon>
        <taxon>Thermales</taxon>
        <taxon>Thermaceae</taxon>
        <taxon>Thermus</taxon>
    </lineage>
</organism>
<reference evidence="1 2" key="1">
    <citation type="journal article" date="2015" name="Genome Announc.">
        <title>Draft Genome Sequence of the Thermophile Thermus filiformis ATCC 43280, Producer of Carotenoid-(Di)glucoside-Branched Fatty Acid (Di)esters and Source of Hyperthermostable Enzymes of Biotechnological Interest.</title>
        <authorList>
            <person name="Mandelli F."/>
            <person name="Oliveira Ramires B."/>
            <person name="Couger M.B."/>
            <person name="Paixao D.A."/>
            <person name="Camilo C.M."/>
            <person name="Polikarpov I."/>
            <person name="Prade R."/>
            <person name="Riano-Pachon D.M."/>
            <person name="Squina F.M."/>
        </authorList>
    </citation>
    <scope>NUCLEOTIDE SEQUENCE [LARGE SCALE GENOMIC DNA]</scope>
    <source>
        <strain evidence="1 2">ATCC 43280</strain>
    </source>
</reference>
<evidence type="ECO:0000313" key="1">
    <source>
        <dbReference type="EMBL" id="KIX84839.1"/>
    </source>
</evidence>
<name>A0A0D6XA80_THEFI</name>
<keyword evidence="2" id="KW-1185">Reference proteome</keyword>